<dbReference type="AlphaFoldDB" id="A0A6C0CGJ1"/>
<protein>
    <submittedName>
        <fullName evidence="1">Uncharacterized protein</fullName>
    </submittedName>
</protein>
<reference evidence="1" key="1">
    <citation type="journal article" date="2020" name="Nature">
        <title>Giant virus diversity and host interactions through global metagenomics.</title>
        <authorList>
            <person name="Schulz F."/>
            <person name="Roux S."/>
            <person name="Paez-Espino D."/>
            <person name="Jungbluth S."/>
            <person name="Walsh D.A."/>
            <person name="Denef V.J."/>
            <person name="McMahon K.D."/>
            <person name="Konstantinidis K.T."/>
            <person name="Eloe-Fadrosh E.A."/>
            <person name="Kyrpides N.C."/>
            <person name="Woyke T."/>
        </authorList>
    </citation>
    <scope>NUCLEOTIDE SEQUENCE</scope>
    <source>
        <strain evidence="1">GVMAG-M-3300020595-32</strain>
    </source>
</reference>
<accession>A0A6C0CGJ1</accession>
<name>A0A6C0CGJ1_9ZZZZ</name>
<organism evidence="1">
    <name type="scientific">viral metagenome</name>
    <dbReference type="NCBI Taxonomy" id="1070528"/>
    <lineage>
        <taxon>unclassified sequences</taxon>
        <taxon>metagenomes</taxon>
        <taxon>organismal metagenomes</taxon>
    </lineage>
</organism>
<evidence type="ECO:0000313" key="1">
    <source>
        <dbReference type="EMBL" id="QHT02809.1"/>
    </source>
</evidence>
<sequence>MKDAFLREDVDIGDSSRRNQTYLQQSRLDRCRIRDGDVLEASWWVDARHLLSSKSQAVSLLSSKSQALITV</sequence>
<proteinExistence type="predicted"/>
<dbReference type="EMBL" id="MN739400">
    <property type="protein sequence ID" value="QHT02809.1"/>
    <property type="molecule type" value="Genomic_DNA"/>
</dbReference>